<proteinExistence type="predicted"/>
<evidence type="ECO:0000313" key="2">
    <source>
        <dbReference type="Proteomes" id="UP000248329"/>
    </source>
</evidence>
<name>A0AC61KZ82_9EURY</name>
<gene>
    <name evidence="1" type="ORF">C4B59_14570</name>
</gene>
<protein>
    <submittedName>
        <fullName evidence="1">Uncharacterized protein</fullName>
    </submittedName>
</protein>
<sequence length="150" mass="15882">MISGEFPVYNVALHHWRDSTPTDWVADQTPDCTIEVKDNTAGLDVGAACYKYSTDGGSSWSGWRSASCTGSDGTTSYRTITAGSVPFNQDSGTQNMIKFKIDDVATNTGESGEYVVRVDAADPPASVISSPTQPGGGVDAIEVVKYDQCV</sequence>
<dbReference type="EMBL" id="PQXF01000049">
    <property type="protein sequence ID" value="PXF57807.1"/>
    <property type="molecule type" value="Genomic_DNA"/>
</dbReference>
<reference evidence="1" key="1">
    <citation type="submission" date="2018-01" db="EMBL/GenBank/DDBJ databases">
        <authorList>
            <person name="Krukenberg V."/>
        </authorList>
    </citation>
    <scope>NUCLEOTIDE SEQUENCE</scope>
    <source>
        <strain evidence="1">E20ANME2</strain>
    </source>
</reference>
<organism evidence="1 2">
    <name type="scientific">Candidatus Methanogaster sp</name>
    <dbReference type="NCBI Taxonomy" id="3386292"/>
    <lineage>
        <taxon>Archaea</taxon>
        <taxon>Methanobacteriati</taxon>
        <taxon>Methanobacteriota</taxon>
        <taxon>Stenosarchaea group</taxon>
        <taxon>Methanomicrobia</taxon>
        <taxon>Methanosarcinales</taxon>
        <taxon>ANME-2 cluster</taxon>
        <taxon>Candidatus Methanogasteraceae</taxon>
        <taxon>Candidatus Methanogaster</taxon>
    </lineage>
</organism>
<evidence type="ECO:0000313" key="1">
    <source>
        <dbReference type="EMBL" id="PXF57807.1"/>
    </source>
</evidence>
<dbReference type="Proteomes" id="UP000248329">
    <property type="component" value="Unassembled WGS sequence"/>
</dbReference>
<comment type="caution">
    <text evidence="1">The sequence shown here is derived from an EMBL/GenBank/DDBJ whole genome shotgun (WGS) entry which is preliminary data.</text>
</comment>
<accession>A0AC61KZ82</accession>